<feature type="region of interest" description="Disordered" evidence="5">
    <location>
        <begin position="834"/>
        <end position="883"/>
    </location>
</feature>
<dbReference type="PIRSF" id="PIRSF005496">
    <property type="entry name" value="ATP_hel_hrpB"/>
    <property type="match status" value="1"/>
</dbReference>
<dbReference type="PANTHER" id="PTHR43519">
    <property type="entry name" value="ATP-DEPENDENT RNA HELICASE HRPB"/>
    <property type="match status" value="1"/>
</dbReference>
<dbReference type="GO" id="GO:0016787">
    <property type="term" value="F:hydrolase activity"/>
    <property type="evidence" value="ECO:0007669"/>
    <property type="project" value="UniProtKB-KW"/>
</dbReference>
<feature type="domain" description="Helicase C-terminal" evidence="8">
    <location>
        <begin position="263"/>
        <end position="435"/>
    </location>
</feature>
<keyword evidence="2" id="KW-0378">Hydrolase</keyword>
<dbReference type="Gene3D" id="1.20.120.1080">
    <property type="match status" value="1"/>
</dbReference>
<sequence>MWNALTLLAVSALSRAFAPRRVPPSVVRPRATPFDDVLESTTLPIVDVMPDIRAALSSEGAYVFLEAPPGAGKTTTVPLAAAATVSEGLVVVVEPRRVAARAAARRMAQSLGDDVGGLVGYAMRGDARSSERTRVLVVTDGVLLAMCREDPSLAKCSIVIFDEFHERGVNSDVALALCREAQAVLRPELRLCVRTLCPEIPQLVVLRSSLVRAQVMSATLLGDGTVAADATIVKSSGRAYPVDVTYPPRGAPRLAALLSRRGALEDAVVEATEKALRDAPDDGDVLVFLPGAREIRRVASALRERTDVSIETLYGAMPAEAQDAVVHGRRRGRRVVVASPIAEASLTLDGVTAVVDSGLRRVATIDEDTGLRRLTTKVVSRASADQRTGRAGRTAPGLCLRIFPEAEFESLSEFSAPEIISADLASVVLVLSAWGCQSVDEMLGLPFIDAPPVERLERGLDALASLGAVAGGATLTAFGQTIADMPLEPRLAAIVAKATDLPSALRVAALLDEDTAKGGDFDLAKRPLDPRAVSRLAKRLGKDVDGPGDALGAALAVGFRDLIAQRRGDASYGGTVYLLANGKTARLDAADGPDFIVVADAGTGDDGQCRIYAYATIDREELEPYAASSRKIFAVPSQGYAVRARDVTAIGAIELESATAPQPAPEETVELLLETIRDLGGVRKALKGDVDSLLRRAELSGASLPPIFDALERGDEEILEEAVLPYLYTSLNLKIDLAAVLKDALAAAGVDIDALCPERIEAPDGTRIRVTYDATGPCAEAKLQQFFGQTTSPTVAAGTPVALRLLSPAGKLLGETRDLAFFWKEVYPSVRAEQRGRYPKHPWPEDPMAAAPTRATNKALRAAGGGASAPASKRAPKKKRKKR</sequence>
<gene>
    <name evidence="9" type="ORF">PECAL_1P22830</name>
</gene>
<dbReference type="CDD" id="cd18791">
    <property type="entry name" value="SF2_C_RHA"/>
    <property type="match status" value="1"/>
</dbReference>
<dbReference type="Pfam" id="PF00270">
    <property type="entry name" value="DEAD"/>
    <property type="match status" value="1"/>
</dbReference>
<evidence type="ECO:0008006" key="11">
    <source>
        <dbReference type="Google" id="ProtNLM"/>
    </source>
</evidence>
<evidence type="ECO:0000313" key="10">
    <source>
        <dbReference type="Proteomes" id="UP000789595"/>
    </source>
</evidence>
<proteinExistence type="predicted"/>
<evidence type="ECO:0000256" key="6">
    <source>
        <dbReference type="SAM" id="SignalP"/>
    </source>
</evidence>
<evidence type="ECO:0000313" key="9">
    <source>
        <dbReference type="EMBL" id="CAH0365825.1"/>
    </source>
</evidence>
<accession>A0A8J2S830</accession>
<dbReference type="SMART" id="SM00847">
    <property type="entry name" value="HA2"/>
    <property type="match status" value="1"/>
</dbReference>
<evidence type="ECO:0000259" key="7">
    <source>
        <dbReference type="PROSITE" id="PS51192"/>
    </source>
</evidence>
<dbReference type="Gene3D" id="3.40.50.300">
    <property type="entry name" value="P-loop containing nucleotide triphosphate hydrolases"/>
    <property type="match status" value="2"/>
</dbReference>
<comment type="caution">
    <text evidence="9">The sequence shown here is derived from an EMBL/GenBank/DDBJ whole genome shotgun (WGS) entry which is preliminary data.</text>
</comment>
<feature type="chain" id="PRO_5035297137" description="ATP-dependent helicase HrpB" evidence="6">
    <location>
        <begin position="17"/>
        <end position="883"/>
    </location>
</feature>
<dbReference type="OrthoDB" id="42344at2759"/>
<feature type="signal peptide" evidence="6">
    <location>
        <begin position="1"/>
        <end position="16"/>
    </location>
</feature>
<keyword evidence="3" id="KW-0347">Helicase</keyword>
<organism evidence="9 10">
    <name type="scientific">Pelagomonas calceolata</name>
    <dbReference type="NCBI Taxonomy" id="35677"/>
    <lineage>
        <taxon>Eukaryota</taxon>
        <taxon>Sar</taxon>
        <taxon>Stramenopiles</taxon>
        <taxon>Ochrophyta</taxon>
        <taxon>Pelagophyceae</taxon>
        <taxon>Pelagomonadales</taxon>
        <taxon>Pelagomonadaceae</taxon>
        <taxon>Pelagomonas</taxon>
    </lineage>
</organism>
<keyword evidence="4" id="KW-0067">ATP-binding</keyword>
<dbReference type="Pfam" id="PF08482">
    <property type="entry name" value="HrpB_C"/>
    <property type="match status" value="1"/>
</dbReference>
<evidence type="ECO:0000256" key="2">
    <source>
        <dbReference type="ARBA" id="ARBA00022801"/>
    </source>
</evidence>
<feature type="compositionally biased region" description="Low complexity" evidence="5">
    <location>
        <begin position="858"/>
        <end position="873"/>
    </location>
</feature>
<dbReference type="AlphaFoldDB" id="A0A8J2S830"/>
<evidence type="ECO:0000256" key="5">
    <source>
        <dbReference type="SAM" id="MobiDB-lite"/>
    </source>
</evidence>
<dbReference type="InterPro" id="IPR013689">
    <property type="entry name" value="RNA_helicase_ATP-dep_HrpB_C"/>
</dbReference>
<keyword evidence="6" id="KW-0732">Signal</keyword>
<dbReference type="Pfam" id="PF00271">
    <property type="entry name" value="Helicase_C"/>
    <property type="match status" value="1"/>
</dbReference>
<evidence type="ECO:0000256" key="1">
    <source>
        <dbReference type="ARBA" id="ARBA00022741"/>
    </source>
</evidence>
<dbReference type="SUPFAM" id="SSF52540">
    <property type="entry name" value="P-loop containing nucleoside triphosphate hydrolases"/>
    <property type="match status" value="1"/>
</dbReference>
<reference evidence="9" key="1">
    <citation type="submission" date="2021-11" db="EMBL/GenBank/DDBJ databases">
        <authorList>
            <consortium name="Genoscope - CEA"/>
            <person name="William W."/>
        </authorList>
    </citation>
    <scope>NUCLEOTIDE SEQUENCE</scope>
</reference>
<dbReference type="PROSITE" id="PS51194">
    <property type="entry name" value="HELICASE_CTER"/>
    <property type="match status" value="1"/>
</dbReference>
<dbReference type="GO" id="GO:0004386">
    <property type="term" value="F:helicase activity"/>
    <property type="evidence" value="ECO:0007669"/>
    <property type="project" value="UniProtKB-KW"/>
</dbReference>
<dbReference type="Proteomes" id="UP000789595">
    <property type="component" value="Unassembled WGS sequence"/>
</dbReference>
<dbReference type="NCBIfam" id="TIGR01970">
    <property type="entry name" value="DEAH_box_HrpB"/>
    <property type="match status" value="1"/>
</dbReference>
<dbReference type="InterPro" id="IPR010225">
    <property type="entry name" value="HrpB"/>
</dbReference>
<protein>
    <recommendedName>
        <fullName evidence="11">ATP-dependent helicase HrpB</fullName>
    </recommendedName>
</protein>
<dbReference type="SMART" id="SM00487">
    <property type="entry name" value="DEXDc"/>
    <property type="match status" value="1"/>
</dbReference>
<dbReference type="GO" id="GO:0003676">
    <property type="term" value="F:nucleic acid binding"/>
    <property type="evidence" value="ECO:0007669"/>
    <property type="project" value="InterPro"/>
</dbReference>
<dbReference type="InterPro" id="IPR011545">
    <property type="entry name" value="DEAD/DEAH_box_helicase_dom"/>
</dbReference>
<name>A0A8J2S830_9STRA</name>
<dbReference type="InterPro" id="IPR014001">
    <property type="entry name" value="Helicase_ATP-bd"/>
</dbReference>
<dbReference type="PROSITE" id="PS51192">
    <property type="entry name" value="HELICASE_ATP_BIND_1"/>
    <property type="match status" value="1"/>
</dbReference>
<dbReference type="SMART" id="SM00490">
    <property type="entry name" value="HELICc"/>
    <property type="match status" value="1"/>
</dbReference>
<evidence type="ECO:0000259" key="8">
    <source>
        <dbReference type="PROSITE" id="PS51194"/>
    </source>
</evidence>
<dbReference type="PANTHER" id="PTHR43519:SF1">
    <property type="entry name" value="ATP-DEPENDENT RNA HELICASE HRPB"/>
    <property type="match status" value="1"/>
</dbReference>
<keyword evidence="1" id="KW-0547">Nucleotide-binding</keyword>
<evidence type="ECO:0000256" key="3">
    <source>
        <dbReference type="ARBA" id="ARBA00022806"/>
    </source>
</evidence>
<feature type="domain" description="Helicase ATP-binding" evidence="7">
    <location>
        <begin position="54"/>
        <end position="238"/>
    </location>
</feature>
<dbReference type="GO" id="GO:0005524">
    <property type="term" value="F:ATP binding"/>
    <property type="evidence" value="ECO:0007669"/>
    <property type="project" value="UniProtKB-KW"/>
</dbReference>
<dbReference type="InterPro" id="IPR027417">
    <property type="entry name" value="P-loop_NTPase"/>
</dbReference>
<keyword evidence="10" id="KW-1185">Reference proteome</keyword>
<feature type="compositionally biased region" description="Basic residues" evidence="5">
    <location>
        <begin position="874"/>
        <end position="883"/>
    </location>
</feature>
<dbReference type="EMBL" id="CAKKNE010000001">
    <property type="protein sequence ID" value="CAH0365825.1"/>
    <property type="molecule type" value="Genomic_DNA"/>
</dbReference>
<dbReference type="InterPro" id="IPR007502">
    <property type="entry name" value="Helicase-assoc_dom"/>
</dbReference>
<evidence type="ECO:0000256" key="4">
    <source>
        <dbReference type="ARBA" id="ARBA00022840"/>
    </source>
</evidence>
<dbReference type="InterPro" id="IPR001650">
    <property type="entry name" value="Helicase_C-like"/>
</dbReference>